<feature type="compositionally biased region" description="Basic and acidic residues" evidence="1">
    <location>
        <begin position="1"/>
        <end position="10"/>
    </location>
</feature>
<dbReference type="AlphaFoldDB" id="A0A1H1MMI4"/>
<dbReference type="PANTHER" id="PTHR39420:SF2">
    <property type="entry name" value="HYDROLASE"/>
    <property type="match status" value="1"/>
</dbReference>
<dbReference type="STRING" id="630515.SAMN04489812_0194"/>
<feature type="compositionally biased region" description="Gly residues" evidence="1">
    <location>
        <begin position="19"/>
        <end position="31"/>
    </location>
</feature>
<organism evidence="2 3">
    <name type="scientific">Microlunatus soli</name>
    <dbReference type="NCBI Taxonomy" id="630515"/>
    <lineage>
        <taxon>Bacteria</taxon>
        <taxon>Bacillati</taxon>
        <taxon>Actinomycetota</taxon>
        <taxon>Actinomycetes</taxon>
        <taxon>Propionibacteriales</taxon>
        <taxon>Propionibacteriaceae</taxon>
        <taxon>Microlunatus</taxon>
    </lineage>
</organism>
<dbReference type="OrthoDB" id="8478472at2"/>
<dbReference type="Pfam" id="PF10103">
    <property type="entry name" value="Zincin_2"/>
    <property type="match status" value="1"/>
</dbReference>
<dbReference type="InterPro" id="IPR018766">
    <property type="entry name" value="Zinicin_2"/>
</dbReference>
<feature type="region of interest" description="Disordered" evidence="1">
    <location>
        <begin position="468"/>
        <end position="537"/>
    </location>
</feature>
<dbReference type="Proteomes" id="UP000199103">
    <property type="component" value="Chromosome I"/>
</dbReference>
<dbReference type="NCBIfam" id="TIGR03624">
    <property type="entry name" value="putative hydrolase"/>
    <property type="match status" value="1"/>
</dbReference>
<dbReference type="RefSeq" id="WP_091518448.1">
    <property type="nucleotide sequence ID" value="NZ_LT629772.1"/>
</dbReference>
<accession>A0A1H1MMI4</accession>
<feature type="compositionally biased region" description="Basic and acidic residues" evidence="1">
    <location>
        <begin position="512"/>
        <end position="522"/>
    </location>
</feature>
<gene>
    <name evidence="2" type="ORF">SAMN04489812_0194</name>
</gene>
<protein>
    <submittedName>
        <fullName evidence="2">Putative hydrolase</fullName>
    </submittedName>
</protein>
<sequence>MADDSRPRDEDLPEDPFGEGNGSEAGSGSTGGSEPQRPLGPTPGDHSPSSPGNGPIGFGSTGAGGNQAGASGNQNPFEALFGGMAGPGGEMPDMNALMQQLQGAFQMFGGGGSMFPGAAPDGGVNWDVTKDTARKTVAAKGSDPTPDDGQRRAIVDAVSLAETWLDQATELPRGARTVAAWSRADWVERTMPVWQRLIEPVATHIADAMEGALSLGGEDQPGLPPQMQGMEQMLRPMLRSSGASMFGLQVGQALGTLATEVNGTTDIGLPLAPEGQLALLPTNVAAFAEGLQQSADDVRIYLALREAARQRLFASAGWLREQMLALVAEYARGITIDTSALEQAVGEIEGGNMEELSSALEGGLFEPQKTPAQKATLERLETMLALVEGWTDDVVSQAAARWMPSAEAIAEMVRRQRATGGPAEATFATLVGLELRPRRLRDAANLWAAVRAERGAAGRDAIWAHPDLLPGSSDLDDPIGYAKGEHKSGEDDAFDAALQELLNDPGNSAKGDAGRSSDKQDGDEGNDGQGGDDTKNS</sequence>
<evidence type="ECO:0000313" key="3">
    <source>
        <dbReference type="Proteomes" id="UP000199103"/>
    </source>
</evidence>
<dbReference type="SUPFAM" id="SSF55486">
    <property type="entry name" value="Metalloproteases ('zincins'), catalytic domain"/>
    <property type="match status" value="1"/>
</dbReference>
<feature type="compositionally biased region" description="Gly residues" evidence="1">
    <location>
        <begin position="54"/>
        <end position="67"/>
    </location>
</feature>
<evidence type="ECO:0000256" key="1">
    <source>
        <dbReference type="SAM" id="MobiDB-lite"/>
    </source>
</evidence>
<dbReference type="InterPro" id="IPR042271">
    <property type="entry name" value="Zinicin_2_N"/>
</dbReference>
<proteinExistence type="predicted"/>
<dbReference type="PANTHER" id="PTHR39420">
    <property type="match status" value="1"/>
</dbReference>
<keyword evidence="3" id="KW-1185">Reference proteome</keyword>
<evidence type="ECO:0000313" key="2">
    <source>
        <dbReference type="EMBL" id="SDR87916.1"/>
    </source>
</evidence>
<keyword evidence="2" id="KW-0378">Hydrolase</keyword>
<dbReference type="EMBL" id="LT629772">
    <property type="protein sequence ID" value="SDR87916.1"/>
    <property type="molecule type" value="Genomic_DNA"/>
</dbReference>
<dbReference type="Gene3D" id="1.20.150.30">
    <property type="entry name" value="Zincin-like metallopeptidase, N-terminal domain"/>
    <property type="match status" value="1"/>
</dbReference>
<reference evidence="2 3" key="1">
    <citation type="submission" date="2016-10" db="EMBL/GenBank/DDBJ databases">
        <authorList>
            <person name="de Groot N.N."/>
        </authorList>
    </citation>
    <scope>NUCLEOTIDE SEQUENCE [LARGE SCALE GENOMIC DNA]</scope>
    <source>
        <strain evidence="2 3">DSM 21800</strain>
    </source>
</reference>
<dbReference type="GO" id="GO:0016787">
    <property type="term" value="F:hydrolase activity"/>
    <property type="evidence" value="ECO:0007669"/>
    <property type="project" value="UniProtKB-KW"/>
</dbReference>
<name>A0A1H1MMI4_9ACTN</name>
<feature type="region of interest" description="Disordered" evidence="1">
    <location>
        <begin position="1"/>
        <end position="86"/>
    </location>
</feature>